<evidence type="ECO:0000256" key="4">
    <source>
        <dbReference type="ARBA" id="ARBA00023136"/>
    </source>
</evidence>
<dbReference type="Pfam" id="PF12698">
    <property type="entry name" value="ABC2_membrane_3"/>
    <property type="match status" value="1"/>
</dbReference>
<feature type="transmembrane region" description="Helical" evidence="5">
    <location>
        <begin position="223"/>
        <end position="246"/>
    </location>
</feature>
<feature type="transmembrane region" description="Helical" evidence="5">
    <location>
        <begin position="252"/>
        <end position="273"/>
    </location>
</feature>
<name>A0A5B2VXY5_9BACT</name>
<dbReference type="GO" id="GO:0016020">
    <property type="term" value="C:membrane"/>
    <property type="evidence" value="ECO:0007669"/>
    <property type="project" value="UniProtKB-SubCell"/>
</dbReference>
<keyword evidence="8" id="KW-1185">Reference proteome</keyword>
<feature type="transmembrane region" description="Helical" evidence="5">
    <location>
        <begin position="285"/>
        <end position="304"/>
    </location>
</feature>
<dbReference type="EMBL" id="VUOC01000002">
    <property type="protein sequence ID" value="KAA2243410.1"/>
    <property type="molecule type" value="Genomic_DNA"/>
</dbReference>
<proteinExistence type="predicted"/>
<evidence type="ECO:0000259" key="6">
    <source>
        <dbReference type="PROSITE" id="PS51012"/>
    </source>
</evidence>
<evidence type="ECO:0000313" key="7">
    <source>
        <dbReference type="EMBL" id="KAA2243410.1"/>
    </source>
</evidence>
<feature type="transmembrane region" description="Helical" evidence="5">
    <location>
        <begin position="21"/>
        <end position="46"/>
    </location>
</feature>
<evidence type="ECO:0000256" key="5">
    <source>
        <dbReference type="SAM" id="Phobius"/>
    </source>
</evidence>
<feature type="transmembrane region" description="Helical" evidence="5">
    <location>
        <begin position="170"/>
        <end position="193"/>
    </location>
</feature>
<evidence type="ECO:0000256" key="3">
    <source>
        <dbReference type="ARBA" id="ARBA00022989"/>
    </source>
</evidence>
<accession>A0A5B2VXY5</accession>
<protein>
    <submittedName>
        <fullName evidence="7">ABC transporter permease</fullName>
    </submittedName>
</protein>
<reference evidence="7 8" key="1">
    <citation type="submission" date="2019-09" db="EMBL/GenBank/DDBJ databases">
        <title>Chitinophaga ginsengihumi sp. nov., isolated from soil of ginseng rhizosphere.</title>
        <authorList>
            <person name="Lee J."/>
        </authorList>
    </citation>
    <scope>NUCLEOTIDE SEQUENCE [LARGE SCALE GENOMIC DNA]</scope>
    <source>
        <strain evidence="7 8">BN140078</strain>
    </source>
</reference>
<keyword evidence="2 5" id="KW-0812">Transmembrane</keyword>
<sequence>MAVQYSQWKAMMAITKGSLRAMFRSPSTVVFSIVFPLIFILVFGFIGNGAVTVKVGVAPGTDTASELFRGLSAAKSVKLVYESPAEMEDDMIKGRITAIVHVTRKAAQTAAPAYDIAVRTSTAGADKIQVFQSILKDVINRTDDEFYKRPSVAEIRTAVVPGRVYRTIDFVLPGMLGFSLLSGGVFTTAFLFFSLRQTLVLKRFFATPVKRTYIILGETVSRLLFQLFGAIVIIGLGYFAFGFTLVHGVATFAEMLVLSLFGLGIFMGFGFLVSSVARTESTIPLFANIITMPQFLLAGTFFSVDALPAWLQPICRIMPLTYLNDAFRKVAFEGLHLWNIGLELGVMVLWGIVIYAITIKVFKWE</sequence>
<dbReference type="InterPro" id="IPR047817">
    <property type="entry name" value="ABC2_TM_bact-type"/>
</dbReference>
<dbReference type="InterPro" id="IPR052902">
    <property type="entry name" value="ABC-2_transporter"/>
</dbReference>
<dbReference type="PANTHER" id="PTHR43027:SF1">
    <property type="entry name" value="DOXORUBICIN RESISTANCE ABC TRANSPORTER PERMEASE PROTEIN DRRC-RELATED"/>
    <property type="match status" value="1"/>
</dbReference>
<feature type="domain" description="ABC transmembrane type-2" evidence="6">
    <location>
        <begin position="128"/>
        <end position="365"/>
    </location>
</feature>
<dbReference type="GO" id="GO:0140359">
    <property type="term" value="F:ABC-type transporter activity"/>
    <property type="evidence" value="ECO:0007669"/>
    <property type="project" value="InterPro"/>
</dbReference>
<gene>
    <name evidence="7" type="ORF">F0L74_12990</name>
</gene>
<keyword evidence="3 5" id="KW-1133">Transmembrane helix</keyword>
<dbReference type="RefSeq" id="WP_149838286.1">
    <property type="nucleotide sequence ID" value="NZ_VUOC01000002.1"/>
</dbReference>
<dbReference type="PROSITE" id="PS51012">
    <property type="entry name" value="ABC_TM2"/>
    <property type="match status" value="1"/>
</dbReference>
<feature type="transmembrane region" description="Helical" evidence="5">
    <location>
        <begin position="337"/>
        <end position="357"/>
    </location>
</feature>
<dbReference type="Proteomes" id="UP000324611">
    <property type="component" value="Unassembled WGS sequence"/>
</dbReference>
<evidence type="ECO:0000256" key="2">
    <source>
        <dbReference type="ARBA" id="ARBA00022692"/>
    </source>
</evidence>
<dbReference type="InterPro" id="IPR013525">
    <property type="entry name" value="ABC2_TM"/>
</dbReference>
<comment type="caution">
    <text evidence="7">The sequence shown here is derived from an EMBL/GenBank/DDBJ whole genome shotgun (WGS) entry which is preliminary data.</text>
</comment>
<comment type="subcellular location">
    <subcellularLocation>
        <location evidence="1">Membrane</location>
        <topology evidence="1">Multi-pass membrane protein</topology>
    </subcellularLocation>
</comment>
<evidence type="ECO:0000313" key="8">
    <source>
        <dbReference type="Proteomes" id="UP000324611"/>
    </source>
</evidence>
<dbReference type="AlphaFoldDB" id="A0A5B2VXY5"/>
<dbReference type="PANTHER" id="PTHR43027">
    <property type="entry name" value="DOXORUBICIN RESISTANCE ABC TRANSPORTER PERMEASE PROTEIN DRRC-RELATED"/>
    <property type="match status" value="1"/>
</dbReference>
<organism evidence="7 8">
    <name type="scientific">Chitinophaga agrisoli</name>
    <dbReference type="NCBI Taxonomy" id="2607653"/>
    <lineage>
        <taxon>Bacteria</taxon>
        <taxon>Pseudomonadati</taxon>
        <taxon>Bacteroidota</taxon>
        <taxon>Chitinophagia</taxon>
        <taxon>Chitinophagales</taxon>
        <taxon>Chitinophagaceae</taxon>
        <taxon>Chitinophaga</taxon>
    </lineage>
</organism>
<reference evidence="7 8" key="2">
    <citation type="submission" date="2019-09" db="EMBL/GenBank/DDBJ databases">
        <authorList>
            <person name="Jin C."/>
        </authorList>
    </citation>
    <scope>NUCLEOTIDE SEQUENCE [LARGE SCALE GENOMIC DNA]</scope>
    <source>
        <strain evidence="7 8">BN140078</strain>
    </source>
</reference>
<evidence type="ECO:0000256" key="1">
    <source>
        <dbReference type="ARBA" id="ARBA00004141"/>
    </source>
</evidence>
<keyword evidence="4 5" id="KW-0472">Membrane</keyword>